<dbReference type="AlphaFoldDB" id="A0A9R1CW14"/>
<accession>A0A9R1CW14</accession>
<evidence type="ECO:0008006" key="4">
    <source>
        <dbReference type="Google" id="ProtNLM"/>
    </source>
</evidence>
<evidence type="ECO:0000256" key="1">
    <source>
        <dbReference type="SAM" id="MobiDB-lite"/>
    </source>
</evidence>
<gene>
    <name evidence="2" type="ORF">KM295_13650</name>
</gene>
<name>A0A9R1CW14_9EURY</name>
<comment type="caution">
    <text evidence="2">The sequence shown here is derived from an EMBL/GenBank/DDBJ whole genome shotgun (WGS) entry which is preliminary data.</text>
</comment>
<reference evidence="2" key="1">
    <citation type="journal article" date="2023" name="Front. Microbiol.">
        <title>Genomic-based phylogenetic and metabolic analyses of the genus Natronomonas, and description of Natronomonas aquatica sp. nov.</title>
        <authorList>
            <person name="Garcia-Roldan A."/>
            <person name="Duran-Viseras A."/>
            <person name="de la Haba R.R."/>
            <person name="Corral P."/>
            <person name="Sanchez-Porro C."/>
            <person name="Ventosa A."/>
        </authorList>
    </citation>
    <scope>NUCLEOTIDE SEQUENCE</scope>
    <source>
        <strain evidence="2">F2-12</strain>
    </source>
</reference>
<feature type="region of interest" description="Disordered" evidence="1">
    <location>
        <begin position="297"/>
        <end position="341"/>
    </location>
</feature>
<evidence type="ECO:0000313" key="2">
    <source>
        <dbReference type="EMBL" id="MCQ4334501.1"/>
    </source>
</evidence>
<keyword evidence="3" id="KW-1185">Reference proteome</keyword>
<dbReference type="Proteomes" id="UP001139494">
    <property type="component" value="Unassembled WGS sequence"/>
</dbReference>
<dbReference type="RefSeq" id="WP_256030547.1">
    <property type="nucleotide sequence ID" value="NZ_JAHLKM010000027.1"/>
</dbReference>
<sequence>MSDSRRLVAFLAIVGLVVVGAATVGFITADRPAEASGATVEKGYYTDESLMSEAELEPKSGEIELEKGPSRTVAITTDGPVSELDPVVTSLVDAGHEVRIVGGGGASLPPELAIAGVRPAPTTGEETDLVETLDDADAFLVVGNADFDADEREAIEEFVDNDGRFVVATDDASTDADLTSLTSEFGLAVGDGYLYNMGENDANYRRVYGSGAGPVADADRFVFDRVSPVSGTGTTVARVDAEGTHYSTTRSPGTFDLAVRSESVMLIGDSKIYAPLNYNRGDNAQLVSQSLSFLTGGPADPYTAERDDEAPSRPPTDGAAGGSDSGSEESVRKESTAPPAE</sequence>
<protein>
    <recommendedName>
        <fullName evidence="4">DUF4350 domain-containing protein</fullName>
    </recommendedName>
</protein>
<evidence type="ECO:0000313" key="3">
    <source>
        <dbReference type="Proteomes" id="UP001139494"/>
    </source>
</evidence>
<proteinExistence type="predicted"/>
<organism evidence="2 3">
    <name type="scientific">Natronomonas aquatica</name>
    <dbReference type="NCBI Taxonomy" id="2841590"/>
    <lineage>
        <taxon>Archaea</taxon>
        <taxon>Methanobacteriati</taxon>
        <taxon>Methanobacteriota</taxon>
        <taxon>Stenosarchaea group</taxon>
        <taxon>Halobacteria</taxon>
        <taxon>Halobacteriales</taxon>
        <taxon>Natronomonadaceae</taxon>
        <taxon>Natronomonas</taxon>
    </lineage>
</organism>
<dbReference type="EMBL" id="JAHLKM010000027">
    <property type="protein sequence ID" value="MCQ4334501.1"/>
    <property type="molecule type" value="Genomic_DNA"/>
</dbReference>